<keyword evidence="6" id="KW-1185">Reference proteome</keyword>
<name>A0A8G2FH71_9BACT</name>
<organism evidence="4 5">
    <name type="scientific">Halodesulfovibrio aestuarii</name>
    <dbReference type="NCBI Taxonomy" id="126333"/>
    <lineage>
        <taxon>Bacteria</taxon>
        <taxon>Pseudomonadati</taxon>
        <taxon>Thermodesulfobacteriota</taxon>
        <taxon>Desulfovibrionia</taxon>
        <taxon>Desulfovibrionales</taxon>
        <taxon>Desulfovibrionaceae</taxon>
        <taxon>Halodesulfovibrio</taxon>
    </lineage>
</organism>
<dbReference type="RefSeq" id="WP_020002080.1">
    <property type="nucleotide sequence ID" value="NZ_CP192217.1"/>
</dbReference>
<sequence length="156" mass="18254">MESMFFIVLACGVTLILILLSLLKKYNELRDILARLETENSSMEMRKSAYESEIGLLSERIAEYTKEYMLLERALAESRQVENERILERERYKYMSFVEYLLTKGLINNEDVAKAEAYKKKNISSMGVPEVLVLFNRIPAESMKQYREEFRAVTGQ</sequence>
<keyword evidence="2" id="KW-0472">Membrane</keyword>
<keyword evidence="2" id="KW-0812">Transmembrane</keyword>
<comment type="caution">
    <text evidence="4">The sequence shown here is derived from an EMBL/GenBank/DDBJ whole genome shotgun (WGS) entry which is preliminary data.</text>
</comment>
<evidence type="ECO:0000256" key="2">
    <source>
        <dbReference type="SAM" id="Phobius"/>
    </source>
</evidence>
<feature type="transmembrane region" description="Helical" evidence="2">
    <location>
        <begin position="6"/>
        <end position="23"/>
    </location>
</feature>
<evidence type="ECO:0000313" key="5">
    <source>
        <dbReference type="Proteomes" id="UP000184001"/>
    </source>
</evidence>
<evidence type="ECO:0000313" key="6">
    <source>
        <dbReference type="Proteomes" id="UP001568358"/>
    </source>
</evidence>
<protein>
    <submittedName>
        <fullName evidence="4">Uncharacterized protein</fullName>
    </submittedName>
</protein>
<gene>
    <name evidence="3" type="ORF">AB2Z07_05160</name>
    <name evidence="4" type="ORF">SAMN05660830_00967</name>
</gene>
<accession>A0A8G2FH71</accession>
<proteinExistence type="predicted"/>
<dbReference type="Proteomes" id="UP000184001">
    <property type="component" value="Unassembled WGS sequence"/>
</dbReference>
<dbReference type="EMBL" id="FQZR01000002">
    <property type="protein sequence ID" value="SHI78107.1"/>
    <property type="molecule type" value="Genomic_DNA"/>
</dbReference>
<keyword evidence="2" id="KW-1133">Transmembrane helix</keyword>
<evidence type="ECO:0000256" key="1">
    <source>
        <dbReference type="SAM" id="Coils"/>
    </source>
</evidence>
<dbReference type="Proteomes" id="UP001568358">
    <property type="component" value="Unassembled WGS sequence"/>
</dbReference>
<reference evidence="3 6" key="2">
    <citation type="submission" date="2024-07" db="EMBL/GenBank/DDBJ databases">
        <title>Active virus-host system and metabolic interactions in a Lokiarchaeon culture.</title>
        <authorList>
            <person name="Ponce Toledo R.I."/>
            <person name="Rodrigues Oliveira T."/>
            <person name="Schleper C."/>
        </authorList>
    </citation>
    <scope>NUCLEOTIDE SEQUENCE [LARGE SCALE GENOMIC DNA]</scope>
    <source>
        <strain evidence="3 6">B35</strain>
    </source>
</reference>
<evidence type="ECO:0000313" key="3">
    <source>
        <dbReference type="EMBL" id="MEZ6852926.1"/>
    </source>
</evidence>
<evidence type="ECO:0000313" key="4">
    <source>
        <dbReference type="EMBL" id="SHI78107.1"/>
    </source>
</evidence>
<keyword evidence="1" id="KW-0175">Coiled coil</keyword>
<reference evidence="4 5" key="1">
    <citation type="submission" date="2016-11" db="EMBL/GenBank/DDBJ databases">
        <authorList>
            <person name="Varghese N."/>
            <person name="Submissions S."/>
        </authorList>
    </citation>
    <scope>NUCLEOTIDE SEQUENCE [LARGE SCALE GENOMIC DNA]</scope>
    <source>
        <strain evidence="4 5">DSM 17919</strain>
    </source>
</reference>
<dbReference type="AlphaFoldDB" id="A0A8G2FH71"/>
<feature type="coiled-coil region" evidence="1">
    <location>
        <begin position="19"/>
        <end position="91"/>
    </location>
</feature>
<dbReference type="EMBL" id="JBFSOO010000003">
    <property type="protein sequence ID" value="MEZ6852926.1"/>
    <property type="molecule type" value="Genomic_DNA"/>
</dbReference>